<evidence type="ECO:0000256" key="2">
    <source>
        <dbReference type="ARBA" id="ARBA00022475"/>
    </source>
</evidence>
<dbReference type="PANTHER" id="PTHR22926">
    <property type="entry name" value="PHOSPHO-N-ACETYLMURAMOYL-PENTAPEPTIDE-TRANSFERASE"/>
    <property type="match status" value="1"/>
</dbReference>
<feature type="transmembrane region" description="Helical" evidence="8">
    <location>
        <begin position="225"/>
        <end position="246"/>
    </location>
</feature>
<dbReference type="OrthoDB" id="9783652at2"/>
<keyword evidence="3 9" id="KW-0808">Transferase</keyword>
<sequence length="324" mass="34583">MLLLCGSVFAVTLILLLGYGVVAPRFGLIDSPNARSQHRHPTVVGAGFAVVMGITGGVLALESVGIHPWPQSQLLIVVALLLSTVGLVDDRFHLPVCWRLLVFFAAAVAAVGVQSNPLVMGWMSVFVVVALVWVINLFNFMDGLDGFATLQALNVAIGMGLLAFFGPVAATDLAAASAVLASALAAFLCFNWPPARMFMGDAGSIAIGFLLGVLGLKAFEENLVLGLAWVILMMPFLVDATATLFLRLSQGLMPHIAHADHAYQRLARRTDSPLLVNIGLQLMHLCFQFPCAVVAVIKPEWAPFLVILATVPSLVLLAYTRRST</sequence>
<organism evidence="9 10">
    <name type="scientific">Luminiphilus syltensis NOR5-1B</name>
    <dbReference type="NCBI Taxonomy" id="565045"/>
    <lineage>
        <taxon>Bacteria</taxon>
        <taxon>Pseudomonadati</taxon>
        <taxon>Pseudomonadota</taxon>
        <taxon>Gammaproteobacteria</taxon>
        <taxon>Cellvibrionales</taxon>
        <taxon>Halieaceae</taxon>
        <taxon>Luminiphilus</taxon>
    </lineage>
</organism>
<feature type="transmembrane region" description="Helical" evidence="8">
    <location>
        <begin position="274"/>
        <end position="295"/>
    </location>
</feature>
<feature type="binding site" evidence="7">
    <location>
        <position position="139"/>
    </location>
    <ligand>
        <name>Mg(2+)</name>
        <dbReference type="ChEBI" id="CHEBI:18420"/>
    </ligand>
</feature>
<proteinExistence type="predicted"/>
<dbReference type="InterPro" id="IPR000715">
    <property type="entry name" value="Glycosyl_transferase_4"/>
</dbReference>
<keyword evidence="7" id="KW-0460">Magnesium</keyword>
<feature type="transmembrane region" description="Helical" evidence="8">
    <location>
        <begin position="119"/>
        <end position="140"/>
    </location>
</feature>
<dbReference type="HOGENOM" id="CLU_023982_3_1_6"/>
<dbReference type="RefSeq" id="WP_009021205.1">
    <property type="nucleotide sequence ID" value="NZ_DS999411.1"/>
</dbReference>
<gene>
    <name evidence="9" type="ORF">NOR51B_2413</name>
</gene>
<evidence type="ECO:0000256" key="1">
    <source>
        <dbReference type="ARBA" id="ARBA00004651"/>
    </source>
</evidence>
<evidence type="ECO:0000256" key="3">
    <source>
        <dbReference type="ARBA" id="ARBA00022679"/>
    </source>
</evidence>
<keyword evidence="4 8" id="KW-0812">Transmembrane</keyword>
<feature type="transmembrane region" description="Helical" evidence="8">
    <location>
        <begin position="301"/>
        <end position="319"/>
    </location>
</feature>
<name>B8KX38_9GAMM</name>
<evidence type="ECO:0000256" key="6">
    <source>
        <dbReference type="ARBA" id="ARBA00023136"/>
    </source>
</evidence>
<dbReference type="Proteomes" id="UP000004699">
    <property type="component" value="Unassembled WGS sequence"/>
</dbReference>
<evidence type="ECO:0000313" key="9">
    <source>
        <dbReference type="EMBL" id="EED36462.1"/>
    </source>
</evidence>
<reference evidence="10" key="1">
    <citation type="journal article" date="2013" name="BMC Microbiol.">
        <title>Taxonomy and evolution of bacteriochlorophyll a-containing members of the OM60/NOR5 clade of marine gammaproteobacteria: description of Luminiphilus syltensis gen. nov., sp. nov., reclassification of Haliea rubra as Pseudohaliea rubra gen. nov., comb. nov., and emendation of Chromatocurvus halotolerans.</title>
        <authorList>
            <person name="Spring S."/>
            <person name="Riedel T."/>
            <person name="Sproer C."/>
            <person name="Yan S."/>
            <person name="Harder J."/>
            <person name="Fuchs B.M."/>
        </authorList>
    </citation>
    <scope>NUCLEOTIDE SEQUENCE [LARGE SCALE GENOMIC DNA]</scope>
    <source>
        <strain evidence="10">NOR51-B</strain>
    </source>
</reference>
<feature type="transmembrane region" description="Helical" evidence="8">
    <location>
        <begin position="147"/>
        <end position="167"/>
    </location>
</feature>
<keyword evidence="5 8" id="KW-1133">Transmembrane helix</keyword>
<feature type="transmembrane region" description="Helical" evidence="8">
    <location>
        <begin position="173"/>
        <end position="190"/>
    </location>
</feature>
<evidence type="ECO:0000256" key="5">
    <source>
        <dbReference type="ARBA" id="ARBA00022989"/>
    </source>
</evidence>
<feature type="transmembrane region" description="Helical" evidence="8">
    <location>
        <begin position="6"/>
        <end position="28"/>
    </location>
</feature>
<feature type="transmembrane region" description="Helical" evidence="8">
    <location>
        <begin position="40"/>
        <end position="61"/>
    </location>
</feature>
<keyword evidence="7" id="KW-0479">Metal-binding</keyword>
<dbReference type="eggNOG" id="COG0472">
    <property type="taxonomic scope" value="Bacteria"/>
</dbReference>
<dbReference type="EMBL" id="DS999411">
    <property type="protein sequence ID" value="EED36462.1"/>
    <property type="molecule type" value="Genomic_DNA"/>
</dbReference>
<feature type="binding site" evidence="7">
    <location>
        <position position="201"/>
    </location>
    <ligand>
        <name>Mg(2+)</name>
        <dbReference type="ChEBI" id="CHEBI:18420"/>
    </ligand>
</feature>
<keyword evidence="6 8" id="KW-0472">Membrane</keyword>
<evidence type="ECO:0000313" key="10">
    <source>
        <dbReference type="Proteomes" id="UP000004699"/>
    </source>
</evidence>
<dbReference type="AlphaFoldDB" id="B8KX38"/>
<accession>B8KX38</accession>
<comment type="subcellular location">
    <subcellularLocation>
        <location evidence="1">Cell membrane</location>
        <topology evidence="1">Multi-pass membrane protein</topology>
    </subcellularLocation>
</comment>
<feature type="transmembrane region" description="Helical" evidence="8">
    <location>
        <begin position="96"/>
        <end position="113"/>
    </location>
</feature>
<comment type="cofactor">
    <cofactor evidence="7">
        <name>Mg(2+)</name>
        <dbReference type="ChEBI" id="CHEBI:18420"/>
    </cofactor>
</comment>
<keyword evidence="2" id="KW-1003">Cell membrane</keyword>
<keyword evidence="10" id="KW-1185">Reference proteome</keyword>
<feature type="transmembrane region" description="Helical" evidence="8">
    <location>
        <begin position="73"/>
        <end position="89"/>
    </location>
</feature>
<feature type="transmembrane region" description="Helical" evidence="8">
    <location>
        <begin position="202"/>
        <end position="219"/>
    </location>
</feature>
<dbReference type="GO" id="GO:0016780">
    <property type="term" value="F:phosphotransferase activity, for other substituted phosphate groups"/>
    <property type="evidence" value="ECO:0007669"/>
    <property type="project" value="InterPro"/>
</dbReference>
<evidence type="ECO:0000256" key="4">
    <source>
        <dbReference type="ARBA" id="ARBA00022692"/>
    </source>
</evidence>
<dbReference type="GO" id="GO:0009103">
    <property type="term" value="P:lipopolysaccharide biosynthetic process"/>
    <property type="evidence" value="ECO:0007669"/>
    <property type="project" value="TreeGrafter"/>
</dbReference>
<dbReference type="GO" id="GO:0005886">
    <property type="term" value="C:plasma membrane"/>
    <property type="evidence" value="ECO:0007669"/>
    <property type="project" value="UniProtKB-SubCell"/>
</dbReference>
<evidence type="ECO:0000256" key="7">
    <source>
        <dbReference type="PIRSR" id="PIRSR600715-1"/>
    </source>
</evidence>
<dbReference type="GO" id="GO:0071555">
    <property type="term" value="P:cell wall organization"/>
    <property type="evidence" value="ECO:0007669"/>
    <property type="project" value="TreeGrafter"/>
</dbReference>
<dbReference type="Pfam" id="PF00953">
    <property type="entry name" value="Glycos_transf_4"/>
    <property type="match status" value="1"/>
</dbReference>
<dbReference type="GO" id="GO:0044038">
    <property type="term" value="P:cell wall macromolecule biosynthetic process"/>
    <property type="evidence" value="ECO:0007669"/>
    <property type="project" value="TreeGrafter"/>
</dbReference>
<dbReference type="GO" id="GO:0046872">
    <property type="term" value="F:metal ion binding"/>
    <property type="evidence" value="ECO:0007669"/>
    <property type="project" value="UniProtKB-KW"/>
</dbReference>
<evidence type="ECO:0000256" key="8">
    <source>
        <dbReference type="SAM" id="Phobius"/>
    </source>
</evidence>
<protein>
    <submittedName>
        <fullName evidence="9">Putative undecaprenyl-phosphate alpha-N-acetylglucosaminyl 1-phosphatetransferase</fullName>
    </submittedName>
</protein>
<dbReference type="STRING" id="565045.NOR51B_2413"/>
<dbReference type="PANTHER" id="PTHR22926:SF3">
    <property type="entry name" value="UNDECAPRENYL-PHOSPHATE ALPHA-N-ACETYLGLUCOSAMINYL 1-PHOSPHATE TRANSFERASE"/>
    <property type="match status" value="1"/>
</dbReference>